<dbReference type="STRING" id="411471.SUBVAR_06108"/>
<proteinExistence type="predicted"/>
<sequence>MISPFKNTKAWFYCTSLPKSLQVGTEAVVVLAKRIDSAVF</sequence>
<name>D1PNZ4_9FIRM</name>
<dbReference type="EMBL" id="ACBY02000025">
    <property type="protein sequence ID" value="EFB75490.1"/>
    <property type="molecule type" value="Genomic_DNA"/>
</dbReference>
<dbReference type="Proteomes" id="UP000003438">
    <property type="component" value="Unassembled WGS sequence"/>
</dbReference>
<dbReference type="HOGENOM" id="CLU_3297516_0_0_9"/>
<comment type="caution">
    <text evidence="1">The sequence shown here is derived from an EMBL/GenBank/DDBJ whole genome shotgun (WGS) entry which is preliminary data.</text>
</comment>
<reference evidence="1" key="1">
    <citation type="submission" date="2009-12" db="EMBL/GenBank/DDBJ databases">
        <authorList>
            <person name="Weinstock G."/>
            <person name="Sodergren E."/>
            <person name="Clifton S."/>
            <person name="Fulton L."/>
            <person name="Fulton B."/>
            <person name="Courtney L."/>
            <person name="Fronick C."/>
            <person name="Harrison M."/>
            <person name="Strong C."/>
            <person name="Farmer C."/>
            <person name="Delahaunty K."/>
            <person name="Markovic C."/>
            <person name="Hall O."/>
            <person name="Minx P."/>
            <person name="Tomlinson C."/>
            <person name="Mitreva M."/>
            <person name="Nelson J."/>
            <person name="Hou S."/>
            <person name="Wollam A."/>
            <person name="Pepin K.H."/>
            <person name="Johnson M."/>
            <person name="Bhonagiri V."/>
            <person name="Nash W.E."/>
            <person name="Warren W."/>
            <person name="Chinwalla A."/>
            <person name="Mardis E.R."/>
            <person name="Wilson R.K."/>
        </authorList>
    </citation>
    <scope>NUCLEOTIDE SEQUENCE [LARGE SCALE GENOMIC DNA]</scope>
    <source>
        <strain evidence="1">DSM 15176</strain>
    </source>
</reference>
<organism evidence="1 2">
    <name type="scientific">Subdoligranulum variabile DSM 15176</name>
    <dbReference type="NCBI Taxonomy" id="411471"/>
    <lineage>
        <taxon>Bacteria</taxon>
        <taxon>Bacillati</taxon>
        <taxon>Bacillota</taxon>
        <taxon>Clostridia</taxon>
        <taxon>Eubacteriales</taxon>
        <taxon>Oscillospiraceae</taxon>
        <taxon>Subdoligranulum</taxon>
    </lineage>
</organism>
<protein>
    <submittedName>
        <fullName evidence="1">Uncharacterized protein</fullName>
    </submittedName>
</protein>
<accession>D1PNZ4</accession>
<evidence type="ECO:0000313" key="1">
    <source>
        <dbReference type="EMBL" id="EFB75490.1"/>
    </source>
</evidence>
<gene>
    <name evidence="1" type="ORF">SUBVAR_06108</name>
</gene>
<dbReference type="AlphaFoldDB" id="D1PNZ4"/>
<evidence type="ECO:0000313" key="2">
    <source>
        <dbReference type="Proteomes" id="UP000003438"/>
    </source>
</evidence>
<keyword evidence="2" id="KW-1185">Reference proteome</keyword>